<evidence type="ECO:0000313" key="3">
    <source>
        <dbReference type="Proteomes" id="UP001519343"/>
    </source>
</evidence>
<evidence type="ECO:0000256" key="1">
    <source>
        <dbReference type="SAM" id="Phobius"/>
    </source>
</evidence>
<dbReference type="Proteomes" id="UP001519343">
    <property type="component" value="Unassembled WGS sequence"/>
</dbReference>
<gene>
    <name evidence="2" type="ORF">J2Z37_000915</name>
</gene>
<protein>
    <submittedName>
        <fullName evidence="2">Uncharacterized protein</fullName>
    </submittedName>
</protein>
<dbReference type="EMBL" id="JAGGKT010000002">
    <property type="protein sequence ID" value="MBP1930918.1"/>
    <property type="molecule type" value="Genomic_DNA"/>
</dbReference>
<accession>A0ABS4GKY8</accession>
<keyword evidence="1" id="KW-1133">Transmembrane helix</keyword>
<name>A0ABS4GKY8_9BACL</name>
<keyword evidence="1" id="KW-0472">Membrane</keyword>
<dbReference type="RefSeq" id="WP_209809031.1">
    <property type="nucleotide sequence ID" value="NZ_JAGGKT010000002.1"/>
</dbReference>
<reference evidence="2 3" key="1">
    <citation type="submission" date="2021-03" db="EMBL/GenBank/DDBJ databases">
        <title>Genomic Encyclopedia of Type Strains, Phase IV (KMG-IV): sequencing the most valuable type-strain genomes for metagenomic binning, comparative biology and taxonomic classification.</title>
        <authorList>
            <person name="Goeker M."/>
        </authorList>
    </citation>
    <scope>NUCLEOTIDE SEQUENCE [LARGE SCALE GENOMIC DNA]</scope>
    <source>
        <strain evidence="2 3">DSM 24738</strain>
    </source>
</reference>
<proteinExistence type="predicted"/>
<evidence type="ECO:0000313" key="2">
    <source>
        <dbReference type="EMBL" id="MBP1930918.1"/>
    </source>
</evidence>
<keyword evidence="1" id="KW-0812">Transmembrane</keyword>
<keyword evidence="3" id="KW-1185">Reference proteome</keyword>
<organism evidence="2 3">
    <name type="scientific">Ammoniphilus resinae</name>
    <dbReference type="NCBI Taxonomy" id="861532"/>
    <lineage>
        <taxon>Bacteria</taxon>
        <taxon>Bacillati</taxon>
        <taxon>Bacillota</taxon>
        <taxon>Bacilli</taxon>
        <taxon>Bacillales</taxon>
        <taxon>Paenibacillaceae</taxon>
        <taxon>Aneurinibacillus group</taxon>
        <taxon>Ammoniphilus</taxon>
    </lineage>
</organism>
<comment type="caution">
    <text evidence="2">The sequence shown here is derived from an EMBL/GenBank/DDBJ whole genome shotgun (WGS) entry which is preliminary data.</text>
</comment>
<feature type="transmembrane region" description="Helical" evidence="1">
    <location>
        <begin position="30"/>
        <end position="47"/>
    </location>
</feature>
<sequence>MMRRYVLFVLFMLFVFSATSMSVFMLIGNNLGASLGIFAASLINVFIMSKGLKMLGKYEDETVIHTSPVPYLRRIK</sequence>